<gene>
    <name evidence="4" type="ORF">FB471_5349</name>
</gene>
<evidence type="ECO:0000256" key="2">
    <source>
        <dbReference type="SAM" id="SignalP"/>
    </source>
</evidence>
<feature type="domain" description="DUF1996" evidence="3">
    <location>
        <begin position="120"/>
        <end position="315"/>
    </location>
</feature>
<keyword evidence="5" id="KW-1185">Reference proteome</keyword>
<dbReference type="RefSeq" id="WP_211358151.1">
    <property type="nucleotide sequence ID" value="NZ_VFML01000001.1"/>
</dbReference>
<dbReference type="Proteomes" id="UP000320876">
    <property type="component" value="Unassembled WGS sequence"/>
</dbReference>
<sequence>MALHKTPSRKRKRLLAGMVAGVMAAGAAIGVATASAHGGFYPTGGGSDRGNDRSDRDRDRDRDDREPGEDPLAPPSEDFYVDIQDVEPNAEDLELQASPGTFVTQCGRNEEQHLNSANVVISPGVFNGAQHVHDYVGNLTTTEKSDNRSLSVGDTTCRFGDRSTYYWPVVRELGLQGADRNEPGGAVDGNVGKVLTPAEVTVEFRGNAEDRVSPMPRFLRGVTGDAKAVTNGDDNVNARWTCTGFEDRRTTQYPICPEGSQLMRILDFPSCWDGENTDSDNHRDHLRFVERDGECPRGTRAVPQLRYTLVYDTPNEVQGFALDSFPEQAHNPKTDHAAFINVMPRRLMNFAVRCINSGRSC</sequence>
<dbReference type="InterPro" id="IPR018535">
    <property type="entry name" value="DUF1996"/>
</dbReference>
<organism evidence="4 5">
    <name type="scientific">Amycolatopsis cihanbeyliensis</name>
    <dbReference type="NCBI Taxonomy" id="1128664"/>
    <lineage>
        <taxon>Bacteria</taxon>
        <taxon>Bacillati</taxon>
        <taxon>Actinomycetota</taxon>
        <taxon>Actinomycetes</taxon>
        <taxon>Pseudonocardiales</taxon>
        <taxon>Pseudonocardiaceae</taxon>
        <taxon>Amycolatopsis</taxon>
    </lineage>
</organism>
<feature type="region of interest" description="Disordered" evidence="1">
    <location>
        <begin position="40"/>
        <end position="77"/>
    </location>
</feature>
<proteinExistence type="predicted"/>
<evidence type="ECO:0000313" key="4">
    <source>
        <dbReference type="EMBL" id="TQJ05514.1"/>
    </source>
</evidence>
<evidence type="ECO:0000259" key="3">
    <source>
        <dbReference type="Pfam" id="PF09362"/>
    </source>
</evidence>
<name>A0A542DR87_AMYCI</name>
<evidence type="ECO:0000313" key="5">
    <source>
        <dbReference type="Proteomes" id="UP000320876"/>
    </source>
</evidence>
<keyword evidence="2" id="KW-0732">Signal</keyword>
<feature type="chain" id="PRO_5038841058" evidence="2">
    <location>
        <begin position="28"/>
        <end position="361"/>
    </location>
</feature>
<dbReference type="EMBL" id="VFML01000001">
    <property type="protein sequence ID" value="TQJ05514.1"/>
    <property type="molecule type" value="Genomic_DNA"/>
</dbReference>
<dbReference type="PANTHER" id="PTHR43662:SF3">
    <property type="entry name" value="DOMAIN PROTEIN, PUTATIVE (AFU_ORTHOLOGUE AFUA_6G11970)-RELATED"/>
    <property type="match status" value="1"/>
</dbReference>
<accession>A0A542DR87</accession>
<dbReference type="AlphaFoldDB" id="A0A542DR87"/>
<feature type="compositionally biased region" description="Basic and acidic residues" evidence="1">
    <location>
        <begin position="49"/>
        <end position="65"/>
    </location>
</feature>
<dbReference type="Pfam" id="PF09362">
    <property type="entry name" value="DUF1996"/>
    <property type="match status" value="1"/>
</dbReference>
<reference evidence="4 5" key="1">
    <citation type="submission" date="2019-06" db="EMBL/GenBank/DDBJ databases">
        <title>Sequencing the genomes of 1000 actinobacteria strains.</title>
        <authorList>
            <person name="Klenk H.-P."/>
        </authorList>
    </citation>
    <scope>NUCLEOTIDE SEQUENCE [LARGE SCALE GENOMIC DNA]</scope>
    <source>
        <strain evidence="4 5">DSM 45679</strain>
    </source>
</reference>
<comment type="caution">
    <text evidence="4">The sequence shown here is derived from an EMBL/GenBank/DDBJ whole genome shotgun (WGS) entry which is preliminary data.</text>
</comment>
<dbReference type="PANTHER" id="PTHR43662">
    <property type="match status" value="1"/>
</dbReference>
<feature type="signal peptide" evidence="2">
    <location>
        <begin position="1"/>
        <end position="27"/>
    </location>
</feature>
<evidence type="ECO:0000256" key="1">
    <source>
        <dbReference type="SAM" id="MobiDB-lite"/>
    </source>
</evidence>
<protein>
    <submittedName>
        <fullName evidence="4">Uncharacterized protein DUF1996</fullName>
    </submittedName>
</protein>